<protein>
    <submittedName>
        <fullName evidence="2">Uncharacterized protein</fullName>
    </submittedName>
</protein>
<feature type="compositionally biased region" description="Low complexity" evidence="1">
    <location>
        <begin position="39"/>
        <end position="52"/>
    </location>
</feature>
<dbReference type="RefSeq" id="XP_066072482.1">
    <property type="nucleotide sequence ID" value="XM_066216385.1"/>
</dbReference>
<keyword evidence="3" id="KW-1185">Reference proteome</keyword>
<organism evidence="2 3">
    <name type="scientific">Kwoniella dendrophila CBS 6074</name>
    <dbReference type="NCBI Taxonomy" id="1295534"/>
    <lineage>
        <taxon>Eukaryota</taxon>
        <taxon>Fungi</taxon>
        <taxon>Dikarya</taxon>
        <taxon>Basidiomycota</taxon>
        <taxon>Agaricomycotina</taxon>
        <taxon>Tremellomycetes</taxon>
        <taxon>Tremellales</taxon>
        <taxon>Cryptococcaceae</taxon>
        <taxon>Kwoniella</taxon>
    </lineage>
</organism>
<evidence type="ECO:0000313" key="2">
    <source>
        <dbReference type="EMBL" id="WWC85719.1"/>
    </source>
</evidence>
<feature type="compositionally biased region" description="Basic and acidic residues" evidence="1">
    <location>
        <begin position="66"/>
        <end position="83"/>
    </location>
</feature>
<feature type="compositionally biased region" description="Basic and acidic residues" evidence="1">
    <location>
        <begin position="95"/>
        <end position="109"/>
    </location>
</feature>
<proteinExistence type="predicted"/>
<name>A0AAX4JLR9_9TREE</name>
<dbReference type="Proteomes" id="UP001355207">
    <property type="component" value="Chromosome 1"/>
</dbReference>
<feature type="compositionally biased region" description="Polar residues" evidence="1">
    <location>
        <begin position="241"/>
        <end position="265"/>
    </location>
</feature>
<feature type="compositionally biased region" description="Polar residues" evidence="1">
    <location>
        <begin position="124"/>
        <end position="140"/>
    </location>
</feature>
<feature type="region of interest" description="Disordered" evidence="1">
    <location>
        <begin position="240"/>
        <end position="265"/>
    </location>
</feature>
<feature type="compositionally biased region" description="Low complexity" evidence="1">
    <location>
        <begin position="141"/>
        <end position="157"/>
    </location>
</feature>
<evidence type="ECO:0000256" key="1">
    <source>
        <dbReference type="SAM" id="MobiDB-lite"/>
    </source>
</evidence>
<evidence type="ECO:0000313" key="3">
    <source>
        <dbReference type="Proteomes" id="UP001355207"/>
    </source>
</evidence>
<reference evidence="2 3" key="1">
    <citation type="submission" date="2024-01" db="EMBL/GenBank/DDBJ databases">
        <title>Comparative genomics of Cryptococcus and Kwoniella reveals pathogenesis evolution and contrasting modes of karyotype evolution via chromosome fusion or intercentromeric recombination.</title>
        <authorList>
            <person name="Coelho M.A."/>
            <person name="David-Palma M."/>
            <person name="Shea T."/>
            <person name="Bowers K."/>
            <person name="McGinley-Smith S."/>
            <person name="Mohammad A.W."/>
            <person name="Gnirke A."/>
            <person name="Yurkov A.M."/>
            <person name="Nowrousian M."/>
            <person name="Sun S."/>
            <person name="Cuomo C.A."/>
            <person name="Heitman J."/>
        </authorList>
    </citation>
    <scope>NUCLEOTIDE SEQUENCE [LARGE SCALE GENOMIC DNA]</scope>
    <source>
        <strain evidence="2 3">CBS 6074</strain>
    </source>
</reference>
<feature type="region of interest" description="Disordered" evidence="1">
    <location>
        <begin position="1"/>
        <end position="162"/>
    </location>
</feature>
<dbReference type="AlphaFoldDB" id="A0AAX4JLR9"/>
<dbReference type="GeneID" id="91091257"/>
<sequence length="369" mass="42974">MLAPSQRHKRPRSPSPPLSPDLASPLDMLLKRRRREELSFSSPNQPSPFNLNHQRNGYFDLPIANNDEHHQQEEQYEYEHPHAESSSSALRRSMKGIERRRTKQWEKQNDPSVLQQQQHKHDQSNSQHLPSIHSPNHYLTPNSRQSQSQPNPMSSSPIRNILPASSPFKVKLDKEYNSPDWNITNEAEEEEEGMDMNEDEMKREWGEEYEKQNWLLHSLHVARMQSQNHQNHFQHNSPNHTLISNHRNNQHHNQPSTHTPLHQTNSNASTQTYITDQTLVSPFPSYRNQPSYPDSSPFNSHHPSIELRSPSFNHGIVGDDEDMEFIESTSGLGHGIDFSSGREDEITRRYEETNRLLGDLEVARRLRWG</sequence>
<accession>A0AAX4JLR9</accession>
<feature type="compositionally biased region" description="Basic residues" evidence="1">
    <location>
        <begin position="1"/>
        <end position="12"/>
    </location>
</feature>
<dbReference type="EMBL" id="CP144098">
    <property type="protein sequence ID" value="WWC85719.1"/>
    <property type="molecule type" value="Genomic_DNA"/>
</dbReference>
<gene>
    <name evidence="2" type="ORF">L201_000585</name>
</gene>